<feature type="non-terminal residue" evidence="1">
    <location>
        <position position="1"/>
    </location>
</feature>
<keyword evidence="2" id="KW-1185">Reference proteome</keyword>
<feature type="non-terminal residue" evidence="1">
    <location>
        <position position="122"/>
    </location>
</feature>
<dbReference type="AlphaFoldDB" id="A0AAV5W9Z2"/>
<accession>A0AAV5W9Z2</accession>
<comment type="caution">
    <text evidence="1">The sequence shown here is derived from an EMBL/GenBank/DDBJ whole genome shotgun (WGS) entry which is preliminary data.</text>
</comment>
<gene>
    <name evidence="1" type="ORF">PFISCL1PPCAC_18144</name>
</gene>
<evidence type="ECO:0000313" key="1">
    <source>
        <dbReference type="EMBL" id="GMT26847.1"/>
    </source>
</evidence>
<name>A0AAV5W9Z2_9BILA</name>
<evidence type="ECO:0008006" key="3">
    <source>
        <dbReference type="Google" id="ProtNLM"/>
    </source>
</evidence>
<evidence type="ECO:0000313" key="2">
    <source>
        <dbReference type="Proteomes" id="UP001432322"/>
    </source>
</evidence>
<protein>
    <recommendedName>
        <fullName evidence="3">F-box domain-containing protein</fullName>
    </recommendedName>
</protein>
<dbReference type="Proteomes" id="UP001432322">
    <property type="component" value="Unassembled WGS sequence"/>
</dbReference>
<sequence>LQIFNSIGRVEGDSRHVTVSLVRTCRRWNVLLSDVRNLRMLKNLRIPKAFRWCKSRSVAGKGSGAAHETPSDLDVRQYALFAPGMLQFGNYDLWKSDVSFISSQLELYPRVEILSFIKDESG</sequence>
<dbReference type="EMBL" id="BTSY01000005">
    <property type="protein sequence ID" value="GMT26847.1"/>
    <property type="molecule type" value="Genomic_DNA"/>
</dbReference>
<organism evidence="1 2">
    <name type="scientific">Pristionchus fissidentatus</name>
    <dbReference type="NCBI Taxonomy" id="1538716"/>
    <lineage>
        <taxon>Eukaryota</taxon>
        <taxon>Metazoa</taxon>
        <taxon>Ecdysozoa</taxon>
        <taxon>Nematoda</taxon>
        <taxon>Chromadorea</taxon>
        <taxon>Rhabditida</taxon>
        <taxon>Rhabditina</taxon>
        <taxon>Diplogasteromorpha</taxon>
        <taxon>Diplogasteroidea</taxon>
        <taxon>Neodiplogasteridae</taxon>
        <taxon>Pristionchus</taxon>
    </lineage>
</organism>
<reference evidence="1" key="1">
    <citation type="submission" date="2023-10" db="EMBL/GenBank/DDBJ databases">
        <title>Genome assembly of Pristionchus species.</title>
        <authorList>
            <person name="Yoshida K."/>
            <person name="Sommer R.J."/>
        </authorList>
    </citation>
    <scope>NUCLEOTIDE SEQUENCE</scope>
    <source>
        <strain evidence="1">RS5133</strain>
    </source>
</reference>
<proteinExistence type="predicted"/>